<dbReference type="EMBL" id="AYZF01000013">
    <property type="protein sequence ID" value="KRN06266.1"/>
    <property type="molecule type" value="Genomic_DNA"/>
</dbReference>
<evidence type="ECO:0000313" key="10">
    <source>
        <dbReference type="Proteomes" id="UP000050961"/>
    </source>
</evidence>
<dbReference type="PANTHER" id="PTHR42718:SF46">
    <property type="entry name" value="BLR6921 PROTEIN"/>
    <property type="match status" value="1"/>
</dbReference>
<keyword evidence="3" id="KW-1003">Cell membrane</keyword>
<dbReference type="PRINTS" id="PR01036">
    <property type="entry name" value="TCRTETB"/>
</dbReference>
<feature type="transmembrane region" description="Helical" evidence="7">
    <location>
        <begin position="160"/>
        <end position="184"/>
    </location>
</feature>
<dbReference type="InterPro" id="IPR020846">
    <property type="entry name" value="MFS_dom"/>
</dbReference>
<sequence>MDKKQKIITFAMAIGIFLCMLDTTIMNIALPKIQTGLNVSLENLSWALNIYTITFAVFTIPCARIADLLGKNKVYLIGLTAFLLGSLFSGSAPNAGCLIAARGIQSLGAAIIFPASMTIGISSVNIENRKTVLTVLGITQGLAAALGPTIGGIITQYLGWRYIFLINLPLIALAIILAASFLPLKNEKTIKAKIDLTGMLLSMLMLFSLTLILIKGNDWGWRSFPIIIFAATALLSLGLFIVIEKHSHAPMIPLVLFKDRQFVGASLAMILSGVFLVAVMVIMPTFFTTVLGKSELMAALMITPASLMIFLLSPIGGRMIETTGPRLMMLLGFLLMSAGYIVLSFVDPAYYSQLVISFILIGGGYGIIAGPIVVLGASKFTGELLTASQSVLGLFRQIGTLLAVAIFVSALTANLKTAKAALLKDADNHITASALPSASQSSFKESIRKSIKNGRAAKAHHSRTISSDRIKESAKTKYQRNLLHISNSSALPSSTKQKIYAAVYAKVKQDSLRQEQLIKRMAKDIKREGNYQLKKAFMKPYHQAVPFIILAGFSSLLFYRKKDYHHKSV</sequence>
<evidence type="ECO:0000256" key="4">
    <source>
        <dbReference type="ARBA" id="ARBA00022692"/>
    </source>
</evidence>
<dbReference type="eggNOG" id="COG2211">
    <property type="taxonomic scope" value="Bacteria"/>
</dbReference>
<dbReference type="GO" id="GO:0022857">
    <property type="term" value="F:transmembrane transporter activity"/>
    <property type="evidence" value="ECO:0007669"/>
    <property type="project" value="InterPro"/>
</dbReference>
<name>A0A0R2E069_9LACO</name>
<feature type="transmembrane region" description="Helical" evidence="7">
    <location>
        <begin position="74"/>
        <end position="92"/>
    </location>
</feature>
<feature type="transmembrane region" description="Helical" evidence="7">
    <location>
        <begin position="7"/>
        <end position="29"/>
    </location>
</feature>
<feature type="transmembrane region" description="Helical" evidence="7">
    <location>
        <begin position="398"/>
        <end position="415"/>
    </location>
</feature>
<feature type="transmembrane region" description="Helical" evidence="7">
    <location>
        <begin position="220"/>
        <end position="242"/>
    </location>
</feature>
<evidence type="ECO:0000256" key="3">
    <source>
        <dbReference type="ARBA" id="ARBA00022475"/>
    </source>
</evidence>
<organism evidence="9 10">
    <name type="scientific">Liquorilactobacillus sucicola DSM 21376 = JCM 15457</name>
    <dbReference type="NCBI Taxonomy" id="1423806"/>
    <lineage>
        <taxon>Bacteria</taxon>
        <taxon>Bacillati</taxon>
        <taxon>Bacillota</taxon>
        <taxon>Bacilli</taxon>
        <taxon>Lactobacillales</taxon>
        <taxon>Lactobacillaceae</taxon>
        <taxon>Liquorilactobacillus</taxon>
    </lineage>
</organism>
<evidence type="ECO:0000313" key="9">
    <source>
        <dbReference type="EMBL" id="KRN06266.1"/>
    </source>
</evidence>
<dbReference type="PANTHER" id="PTHR42718">
    <property type="entry name" value="MAJOR FACILITATOR SUPERFAMILY MULTIDRUG TRANSPORTER MFSC"/>
    <property type="match status" value="1"/>
</dbReference>
<evidence type="ECO:0000256" key="5">
    <source>
        <dbReference type="ARBA" id="ARBA00022989"/>
    </source>
</evidence>
<evidence type="ECO:0000256" key="2">
    <source>
        <dbReference type="ARBA" id="ARBA00022448"/>
    </source>
</evidence>
<protein>
    <submittedName>
        <fullName evidence="9">Transporter, major facilitator family protein</fullName>
    </submittedName>
</protein>
<dbReference type="InterPro" id="IPR004638">
    <property type="entry name" value="EmrB-like"/>
</dbReference>
<dbReference type="Gene3D" id="1.20.1250.20">
    <property type="entry name" value="MFS general substrate transporter like domains"/>
    <property type="match status" value="1"/>
</dbReference>
<evidence type="ECO:0000256" key="1">
    <source>
        <dbReference type="ARBA" id="ARBA00004651"/>
    </source>
</evidence>
<dbReference type="GO" id="GO:0005886">
    <property type="term" value="C:plasma membrane"/>
    <property type="evidence" value="ECO:0007669"/>
    <property type="project" value="UniProtKB-SubCell"/>
</dbReference>
<dbReference type="Pfam" id="PF07690">
    <property type="entry name" value="MFS_1"/>
    <property type="match status" value="1"/>
</dbReference>
<dbReference type="AlphaFoldDB" id="A0A0R2E069"/>
<comment type="subcellular location">
    <subcellularLocation>
        <location evidence="1">Cell membrane</location>
        <topology evidence="1">Multi-pass membrane protein</topology>
    </subcellularLocation>
</comment>
<dbReference type="InterPro" id="IPR011701">
    <property type="entry name" value="MFS"/>
</dbReference>
<evidence type="ECO:0000259" key="8">
    <source>
        <dbReference type="PROSITE" id="PS50850"/>
    </source>
</evidence>
<feature type="transmembrane region" description="Helical" evidence="7">
    <location>
        <begin position="196"/>
        <end position="214"/>
    </location>
</feature>
<dbReference type="eggNOG" id="COG0477">
    <property type="taxonomic scope" value="Bacteria"/>
</dbReference>
<feature type="transmembrane region" description="Helical" evidence="7">
    <location>
        <begin position="262"/>
        <end position="284"/>
    </location>
</feature>
<comment type="caution">
    <text evidence="9">The sequence shown here is derived from an EMBL/GenBank/DDBJ whole genome shotgun (WGS) entry which is preliminary data.</text>
</comment>
<keyword evidence="5 7" id="KW-1133">Transmembrane helix</keyword>
<proteinExistence type="predicted"/>
<dbReference type="NCBIfam" id="TIGR00711">
    <property type="entry name" value="efflux_EmrB"/>
    <property type="match status" value="1"/>
</dbReference>
<feature type="transmembrane region" description="Helical" evidence="7">
    <location>
        <begin position="131"/>
        <end position="154"/>
    </location>
</feature>
<feature type="transmembrane region" description="Helical" evidence="7">
    <location>
        <begin position="352"/>
        <end position="377"/>
    </location>
</feature>
<keyword evidence="10" id="KW-1185">Reference proteome</keyword>
<keyword evidence="6 7" id="KW-0472">Membrane</keyword>
<feature type="transmembrane region" description="Helical" evidence="7">
    <location>
        <begin position="104"/>
        <end position="124"/>
    </location>
</feature>
<feature type="transmembrane region" description="Helical" evidence="7">
    <location>
        <begin position="541"/>
        <end position="559"/>
    </location>
</feature>
<keyword evidence="4 7" id="KW-0812">Transmembrane</keyword>
<gene>
    <name evidence="9" type="ORF">FD15_GL001466</name>
</gene>
<dbReference type="CDD" id="cd17321">
    <property type="entry name" value="MFS_MMR_MDR_like"/>
    <property type="match status" value="1"/>
</dbReference>
<feature type="transmembrane region" description="Helical" evidence="7">
    <location>
        <begin position="296"/>
        <end position="315"/>
    </location>
</feature>
<accession>A0A0R2E069</accession>
<feature type="domain" description="Major facilitator superfamily (MFS) profile" evidence="8">
    <location>
        <begin position="8"/>
        <end position="444"/>
    </location>
</feature>
<evidence type="ECO:0000256" key="6">
    <source>
        <dbReference type="ARBA" id="ARBA00023136"/>
    </source>
</evidence>
<dbReference type="SUPFAM" id="SSF103473">
    <property type="entry name" value="MFS general substrate transporter"/>
    <property type="match status" value="2"/>
</dbReference>
<dbReference type="Gene3D" id="1.20.1720.10">
    <property type="entry name" value="Multidrug resistance protein D"/>
    <property type="match status" value="1"/>
</dbReference>
<evidence type="ECO:0000256" key="7">
    <source>
        <dbReference type="SAM" id="Phobius"/>
    </source>
</evidence>
<dbReference type="PROSITE" id="PS50850">
    <property type="entry name" value="MFS"/>
    <property type="match status" value="1"/>
</dbReference>
<keyword evidence="2" id="KW-0813">Transport</keyword>
<dbReference type="PATRIC" id="fig|1423806.3.peg.1485"/>
<dbReference type="RefSeq" id="WP_056967369.1">
    <property type="nucleotide sequence ID" value="NZ_AYZF01000013.1"/>
</dbReference>
<feature type="transmembrane region" description="Helical" evidence="7">
    <location>
        <begin position="44"/>
        <end position="62"/>
    </location>
</feature>
<feature type="transmembrane region" description="Helical" evidence="7">
    <location>
        <begin position="327"/>
        <end position="346"/>
    </location>
</feature>
<reference evidence="9 10" key="1">
    <citation type="journal article" date="2015" name="Genome Announc.">
        <title>Expanding the biotechnology potential of lactobacilli through comparative genomics of 213 strains and associated genera.</title>
        <authorList>
            <person name="Sun Z."/>
            <person name="Harris H.M."/>
            <person name="McCann A."/>
            <person name="Guo C."/>
            <person name="Argimon S."/>
            <person name="Zhang W."/>
            <person name="Yang X."/>
            <person name="Jeffery I.B."/>
            <person name="Cooney J.C."/>
            <person name="Kagawa T.F."/>
            <person name="Liu W."/>
            <person name="Song Y."/>
            <person name="Salvetti E."/>
            <person name="Wrobel A."/>
            <person name="Rasinkangas P."/>
            <person name="Parkhill J."/>
            <person name="Rea M.C."/>
            <person name="O'Sullivan O."/>
            <person name="Ritari J."/>
            <person name="Douillard F.P."/>
            <person name="Paul Ross R."/>
            <person name="Yang R."/>
            <person name="Briner A.E."/>
            <person name="Felis G.E."/>
            <person name="de Vos W.M."/>
            <person name="Barrangou R."/>
            <person name="Klaenhammer T.R."/>
            <person name="Caufield P.W."/>
            <person name="Cui Y."/>
            <person name="Zhang H."/>
            <person name="O'Toole P.W."/>
        </authorList>
    </citation>
    <scope>NUCLEOTIDE SEQUENCE [LARGE SCALE GENOMIC DNA]</scope>
    <source>
        <strain evidence="9 10">DSM 21376</strain>
    </source>
</reference>
<dbReference type="Proteomes" id="UP000050961">
    <property type="component" value="Unassembled WGS sequence"/>
</dbReference>
<dbReference type="InterPro" id="IPR036259">
    <property type="entry name" value="MFS_trans_sf"/>
</dbReference>